<dbReference type="PIRSF" id="PIRSF014899">
    <property type="entry name" value="UCP014899"/>
    <property type="match status" value="1"/>
</dbReference>
<accession>A0A9P4ICL3</accession>
<dbReference type="SUPFAM" id="SSF52949">
    <property type="entry name" value="Macro domain-like"/>
    <property type="match status" value="1"/>
</dbReference>
<feature type="domain" description="Microbial-type PARG catalytic" evidence="1">
    <location>
        <begin position="42"/>
        <end position="156"/>
    </location>
</feature>
<name>A0A9P4ICL3_9PEZI</name>
<dbReference type="OrthoDB" id="2440523at2759"/>
<gene>
    <name evidence="2" type="ORF">NA57DRAFT_58438</name>
</gene>
<evidence type="ECO:0000313" key="2">
    <source>
        <dbReference type="EMBL" id="KAF2096529.1"/>
    </source>
</evidence>
<protein>
    <recommendedName>
        <fullName evidence="1">Microbial-type PARG catalytic domain-containing protein</fullName>
    </recommendedName>
</protein>
<dbReference type="Pfam" id="PF10021">
    <property type="entry name" value="PARG_cat_microb"/>
    <property type="match status" value="1"/>
</dbReference>
<dbReference type="InterPro" id="IPR019261">
    <property type="entry name" value="PARG_cat_microbial"/>
</dbReference>
<evidence type="ECO:0000313" key="3">
    <source>
        <dbReference type="Proteomes" id="UP000799772"/>
    </source>
</evidence>
<dbReference type="InterPro" id="IPR043472">
    <property type="entry name" value="Macro_dom-like"/>
</dbReference>
<dbReference type="AlphaFoldDB" id="A0A9P4ICL3"/>
<dbReference type="EMBL" id="ML978129">
    <property type="protein sequence ID" value="KAF2096529.1"/>
    <property type="molecule type" value="Genomic_DNA"/>
</dbReference>
<evidence type="ECO:0000259" key="1">
    <source>
        <dbReference type="Pfam" id="PF10021"/>
    </source>
</evidence>
<dbReference type="Gene3D" id="3.40.220.10">
    <property type="entry name" value="Leucine Aminopeptidase, subunit E, domain 1"/>
    <property type="match status" value="1"/>
</dbReference>
<sequence>MPPAKPKPSDIASEAKRIYIPHIAQYMPDESPTSVQIPDSSYYPVESSKRSQHRLRVAIIDGDPVDVALDWSTYTQQNNALTQPPKIPVVNMANEKRPGGDWESGLLAPEECFCRRSNLIHALLSTKYIFNASESSQYPLPQRGGIYSPHVVIFRDGPDHYQAWNQTDWKSLPVISVAPVRRPKLDESGKRYSFSQERELMLEKMRTVLRITAMYEHASVVLGAFGVGHIFRNPPREVARMWKQLLFHEEEFSGVFANVVFAIQTNQPGNGRAGSTEYEVFQEEFDPSKIFESKYVTK</sequence>
<dbReference type="Proteomes" id="UP000799772">
    <property type="component" value="Unassembled WGS sequence"/>
</dbReference>
<keyword evidence="3" id="KW-1185">Reference proteome</keyword>
<dbReference type="PANTHER" id="PTHR35596">
    <property type="entry name" value="DUF2263 DOMAIN-CONTAINING PROTEIN"/>
    <property type="match status" value="1"/>
</dbReference>
<dbReference type="InterPro" id="IPR012664">
    <property type="entry name" value="CHP02452"/>
</dbReference>
<reference evidence="2" key="1">
    <citation type="journal article" date="2020" name="Stud. Mycol.">
        <title>101 Dothideomycetes genomes: a test case for predicting lifestyles and emergence of pathogens.</title>
        <authorList>
            <person name="Haridas S."/>
            <person name="Albert R."/>
            <person name="Binder M."/>
            <person name="Bloem J."/>
            <person name="Labutti K."/>
            <person name="Salamov A."/>
            <person name="Andreopoulos B."/>
            <person name="Baker S."/>
            <person name="Barry K."/>
            <person name="Bills G."/>
            <person name="Bluhm B."/>
            <person name="Cannon C."/>
            <person name="Castanera R."/>
            <person name="Culley D."/>
            <person name="Daum C."/>
            <person name="Ezra D."/>
            <person name="Gonzalez J."/>
            <person name="Henrissat B."/>
            <person name="Kuo A."/>
            <person name="Liang C."/>
            <person name="Lipzen A."/>
            <person name="Lutzoni F."/>
            <person name="Magnuson J."/>
            <person name="Mondo S."/>
            <person name="Nolan M."/>
            <person name="Ohm R."/>
            <person name="Pangilinan J."/>
            <person name="Park H.-J."/>
            <person name="Ramirez L."/>
            <person name="Alfaro M."/>
            <person name="Sun H."/>
            <person name="Tritt A."/>
            <person name="Yoshinaga Y."/>
            <person name="Zwiers L.-H."/>
            <person name="Turgeon B."/>
            <person name="Goodwin S."/>
            <person name="Spatafora J."/>
            <person name="Crous P."/>
            <person name="Grigoriev I."/>
        </authorList>
    </citation>
    <scope>NUCLEOTIDE SEQUENCE</scope>
    <source>
        <strain evidence="2">CBS 133067</strain>
    </source>
</reference>
<comment type="caution">
    <text evidence="2">The sequence shown here is derived from an EMBL/GenBank/DDBJ whole genome shotgun (WGS) entry which is preliminary data.</text>
</comment>
<dbReference type="PANTHER" id="PTHR35596:SF2">
    <property type="entry name" value="MICROBIAL-TYPE PARG CATALYTIC DOMAIN-CONTAINING PROTEIN"/>
    <property type="match status" value="1"/>
</dbReference>
<proteinExistence type="predicted"/>
<dbReference type="NCBIfam" id="TIGR02452">
    <property type="entry name" value="TIGR02452 family protein"/>
    <property type="match status" value="1"/>
</dbReference>
<organism evidence="2 3">
    <name type="scientific">Rhizodiscina lignyota</name>
    <dbReference type="NCBI Taxonomy" id="1504668"/>
    <lineage>
        <taxon>Eukaryota</taxon>
        <taxon>Fungi</taxon>
        <taxon>Dikarya</taxon>
        <taxon>Ascomycota</taxon>
        <taxon>Pezizomycotina</taxon>
        <taxon>Dothideomycetes</taxon>
        <taxon>Pleosporomycetidae</taxon>
        <taxon>Aulographales</taxon>
        <taxon>Rhizodiscinaceae</taxon>
        <taxon>Rhizodiscina</taxon>
    </lineage>
</organism>